<protein>
    <recommendedName>
        <fullName evidence="4">Lipoprotein</fullName>
    </recommendedName>
</protein>
<dbReference type="AlphaFoldDB" id="A0A5M8NZF1"/>
<evidence type="ECO:0000313" key="2">
    <source>
        <dbReference type="EMBL" id="KAA6301535.1"/>
    </source>
</evidence>
<sequence length="255" mass="28660">MKSLKLFLFVVCAAALFISCKSAKSLQNELRFLRFDLDYELTSNIHSGERNKTLYLNEIDNSNMEYFTSVPKAGSLVLPFILLNYWQKKYTVVLGEASLTQAYCEFLSDALLAECNRSAAFNLKLNSMSIVPGDTYLLDMKIVHNETKSGIKASKTVLFIPPLMDGFDFNMGSYRVLPTESNLEVAVCLTKGNQVLFEKQYRAKDHLDGKNTVFDTSPDVNEACVIRMIDCLSVVTRNIVTSITNDLNVILSVKQ</sequence>
<feature type="signal peptide" evidence="1">
    <location>
        <begin position="1"/>
        <end position="23"/>
    </location>
</feature>
<proteinExistence type="predicted"/>
<evidence type="ECO:0008006" key="4">
    <source>
        <dbReference type="Google" id="ProtNLM"/>
    </source>
</evidence>
<gene>
    <name evidence="2" type="ORF">EZS26_002279</name>
</gene>
<keyword evidence="1" id="KW-0732">Signal</keyword>
<reference evidence="2 3" key="1">
    <citation type="submission" date="2019-03" db="EMBL/GenBank/DDBJ databases">
        <title>Single cell metagenomics reveals metabolic interactions within the superorganism composed of flagellate Streblomastix strix and complex community of Bacteroidetes bacteria on its surface.</title>
        <authorList>
            <person name="Treitli S.C."/>
            <person name="Kolisko M."/>
            <person name="Husnik F."/>
            <person name="Keeling P."/>
            <person name="Hampl V."/>
        </authorList>
    </citation>
    <scope>NUCLEOTIDE SEQUENCE [LARGE SCALE GENOMIC DNA]</scope>
    <source>
        <strain evidence="2">St1</strain>
    </source>
</reference>
<comment type="caution">
    <text evidence="2">The sequence shown here is derived from an EMBL/GenBank/DDBJ whole genome shotgun (WGS) entry which is preliminary data.</text>
</comment>
<organism evidence="2 3">
    <name type="scientific">Candidatus Ordinivivax streblomastigis</name>
    <dbReference type="NCBI Taxonomy" id="2540710"/>
    <lineage>
        <taxon>Bacteria</taxon>
        <taxon>Pseudomonadati</taxon>
        <taxon>Bacteroidota</taxon>
        <taxon>Bacteroidia</taxon>
        <taxon>Bacteroidales</taxon>
        <taxon>Candidatus Ordinivivax</taxon>
    </lineage>
</organism>
<accession>A0A5M8NZF1</accession>
<evidence type="ECO:0000313" key="3">
    <source>
        <dbReference type="Proteomes" id="UP000324575"/>
    </source>
</evidence>
<evidence type="ECO:0000256" key="1">
    <source>
        <dbReference type="SAM" id="SignalP"/>
    </source>
</evidence>
<feature type="chain" id="PRO_5024368087" description="Lipoprotein" evidence="1">
    <location>
        <begin position="24"/>
        <end position="255"/>
    </location>
</feature>
<dbReference type="PROSITE" id="PS51257">
    <property type="entry name" value="PROKAR_LIPOPROTEIN"/>
    <property type="match status" value="1"/>
</dbReference>
<name>A0A5M8NZF1_9BACT</name>
<dbReference type="EMBL" id="SNRX01000017">
    <property type="protein sequence ID" value="KAA6301535.1"/>
    <property type="molecule type" value="Genomic_DNA"/>
</dbReference>
<dbReference type="Proteomes" id="UP000324575">
    <property type="component" value="Unassembled WGS sequence"/>
</dbReference>